<comment type="caution">
    <text evidence="7">The sequence shown here is derived from an EMBL/GenBank/DDBJ whole genome shotgun (WGS) entry which is preliminary data.</text>
</comment>
<feature type="transmembrane region" description="Helical" evidence="6">
    <location>
        <begin position="345"/>
        <end position="362"/>
    </location>
</feature>
<sequence length="441" mass="48070">MEKSLEKREGFSTKIGFIISCIGAAIGLGNVWMFPYKLGENGGAAFLIPYFFFVALLGIVGLMGEFSFGRMYKKGSLGAIRQVFKEKNIKGGSIVSIIPTLGLIGIFMFYTVVIGWVLKYFFISLTGEISSINTEAYFATFANSPNVVFWHALAVIITLIIVSFGVSKGIEQINKIIIPLLFIIFFVLIFKSLSLPGSLNGVRYLLKPNWSDLLKPMTWVMAMGQAFFTVSITGCCMVVCGSYADNKFDIPNCAISTAFFDTLAALLAGFMIMPAVFALGLNPTAGPALMFVTVPSIFQTMKFGSLLSALFFLSIIFASISSSIAMLEGPVEAVLSLTKWSRKKATLITAIIAFILSIPLGLNGEWFNNFTNFITIVLSPIGAVITAVVFYFIVNKKDVLDGVNTGAKYKLGSWFITFGRYIFIPATIIIIILGIRYGGIG</sequence>
<gene>
    <name evidence="7" type="ORF">KYD98_03975</name>
</gene>
<evidence type="ECO:0000313" key="8">
    <source>
        <dbReference type="Proteomes" id="UP001519921"/>
    </source>
</evidence>
<dbReference type="SUPFAM" id="SSF161070">
    <property type="entry name" value="SNF-like"/>
    <property type="match status" value="1"/>
</dbReference>
<dbReference type="PANTHER" id="PTHR42948:SF1">
    <property type="entry name" value="TRANSPORTER"/>
    <property type="match status" value="1"/>
</dbReference>
<dbReference type="Pfam" id="PF00209">
    <property type="entry name" value="SNF"/>
    <property type="match status" value="2"/>
</dbReference>
<name>A0ABS7AKQ0_9CLOT</name>
<dbReference type="CDD" id="cd10336">
    <property type="entry name" value="SLC6sbd_Tyt1-Like"/>
    <property type="match status" value="1"/>
</dbReference>
<organism evidence="7 8">
    <name type="scientific">Clostridium weizhouense</name>
    <dbReference type="NCBI Taxonomy" id="2859781"/>
    <lineage>
        <taxon>Bacteria</taxon>
        <taxon>Bacillati</taxon>
        <taxon>Bacillota</taxon>
        <taxon>Clostridia</taxon>
        <taxon>Eubacteriales</taxon>
        <taxon>Clostridiaceae</taxon>
        <taxon>Clostridium</taxon>
    </lineage>
</organism>
<feature type="transmembrane region" description="Helical" evidence="6">
    <location>
        <begin position="94"/>
        <end position="118"/>
    </location>
</feature>
<feature type="transmembrane region" description="Helical" evidence="6">
    <location>
        <begin position="147"/>
        <end position="166"/>
    </location>
</feature>
<evidence type="ECO:0000256" key="1">
    <source>
        <dbReference type="ARBA" id="ARBA00004141"/>
    </source>
</evidence>
<keyword evidence="3 6" id="KW-0812">Transmembrane</keyword>
<dbReference type="InterPro" id="IPR037272">
    <property type="entry name" value="SNS_sf"/>
</dbReference>
<keyword evidence="4 6" id="KW-1133">Transmembrane helix</keyword>
<feature type="transmembrane region" description="Helical" evidence="6">
    <location>
        <begin position="12"/>
        <end position="32"/>
    </location>
</feature>
<feature type="transmembrane region" description="Helical" evidence="6">
    <location>
        <begin position="44"/>
        <end position="64"/>
    </location>
</feature>
<comment type="subcellular location">
    <subcellularLocation>
        <location evidence="1">Membrane</location>
        <topology evidence="1">Multi-pass membrane protein</topology>
    </subcellularLocation>
</comment>
<feature type="transmembrane region" description="Helical" evidence="6">
    <location>
        <begin position="279"/>
        <end position="298"/>
    </location>
</feature>
<keyword evidence="2" id="KW-0813">Transport</keyword>
<feature type="transmembrane region" description="Helical" evidence="6">
    <location>
        <begin position="374"/>
        <end position="394"/>
    </location>
</feature>
<dbReference type="PRINTS" id="PR00176">
    <property type="entry name" value="NANEUSMPORT"/>
</dbReference>
<keyword evidence="8" id="KW-1185">Reference proteome</keyword>
<evidence type="ECO:0000313" key="7">
    <source>
        <dbReference type="EMBL" id="MBW6409240.1"/>
    </source>
</evidence>
<accession>A0ABS7AKQ0</accession>
<feature type="transmembrane region" description="Helical" evidence="6">
    <location>
        <begin position="414"/>
        <end position="435"/>
    </location>
</feature>
<dbReference type="Proteomes" id="UP001519921">
    <property type="component" value="Unassembled WGS sequence"/>
</dbReference>
<dbReference type="NCBIfam" id="NF037979">
    <property type="entry name" value="Na_transp"/>
    <property type="match status" value="1"/>
</dbReference>
<evidence type="ECO:0000256" key="4">
    <source>
        <dbReference type="ARBA" id="ARBA00022989"/>
    </source>
</evidence>
<protein>
    <submittedName>
        <fullName evidence="7">Sodium-dependent transporter</fullName>
    </submittedName>
</protein>
<evidence type="ECO:0000256" key="3">
    <source>
        <dbReference type="ARBA" id="ARBA00022692"/>
    </source>
</evidence>
<evidence type="ECO:0000256" key="2">
    <source>
        <dbReference type="ARBA" id="ARBA00022448"/>
    </source>
</evidence>
<feature type="transmembrane region" description="Helical" evidence="6">
    <location>
        <begin position="178"/>
        <end position="199"/>
    </location>
</feature>
<reference evidence="7 8" key="1">
    <citation type="submission" date="2021-07" db="EMBL/GenBank/DDBJ databases">
        <title>Clostridium weizhouense sp. nov., an anaerobic bacterium isolated from activated sludge of Petroleum wastewater.</title>
        <authorList>
            <person name="Li Q."/>
        </authorList>
    </citation>
    <scope>NUCLEOTIDE SEQUENCE [LARGE SCALE GENOMIC DNA]</scope>
    <source>
        <strain evidence="7 8">YB-6</strain>
    </source>
</reference>
<dbReference type="PANTHER" id="PTHR42948">
    <property type="entry name" value="TRANSPORTER"/>
    <property type="match status" value="1"/>
</dbReference>
<feature type="transmembrane region" description="Helical" evidence="6">
    <location>
        <begin position="219"/>
        <end position="241"/>
    </location>
</feature>
<dbReference type="EMBL" id="JAHXPT010000002">
    <property type="protein sequence ID" value="MBW6409240.1"/>
    <property type="molecule type" value="Genomic_DNA"/>
</dbReference>
<dbReference type="InterPro" id="IPR000175">
    <property type="entry name" value="Na/ntran_symport"/>
</dbReference>
<dbReference type="PROSITE" id="PS50267">
    <property type="entry name" value="NA_NEUROTRAN_SYMP_3"/>
    <property type="match status" value="1"/>
</dbReference>
<feature type="transmembrane region" description="Helical" evidence="6">
    <location>
        <begin position="253"/>
        <end position="273"/>
    </location>
</feature>
<evidence type="ECO:0000256" key="5">
    <source>
        <dbReference type="ARBA" id="ARBA00023136"/>
    </source>
</evidence>
<dbReference type="InterPro" id="IPR047218">
    <property type="entry name" value="YocR/YhdH-like"/>
</dbReference>
<evidence type="ECO:0000256" key="6">
    <source>
        <dbReference type="SAM" id="Phobius"/>
    </source>
</evidence>
<keyword evidence="5 6" id="KW-0472">Membrane</keyword>
<feature type="transmembrane region" description="Helical" evidence="6">
    <location>
        <begin position="305"/>
        <end position="325"/>
    </location>
</feature>
<proteinExistence type="predicted"/>